<dbReference type="AlphaFoldDB" id="Q8RBP6"/>
<dbReference type="Gene3D" id="3.40.1190.20">
    <property type="match status" value="1"/>
</dbReference>
<dbReference type="InterPro" id="IPR011611">
    <property type="entry name" value="PfkB_dom"/>
</dbReference>
<dbReference type="EMBL" id="AE008691">
    <property type="protein sequence ID" value="AAM24027.1"/>
    <property type="molecule type" value="Genomic_DNA"/>
</dbReference>
<proteinExistence type="predicted"/>
<gene>
    <name evidence="4" type="primary">RfaE</name>
    <name evidence="4" type="ordered locus">TTE0768</name>
</gene>
<dbReference type="OrthoDB" id="9775849at2"/>
<dbReference type="InterPro" id="IPR011913">
    <property type="entry name" value="RfaE_dom_I"/>
</dbReference>
<dbReference type="eggNOG" id="COG2870">
    <property type="taxonomic scope" value="Bacteria"/>
</dbReference>
<name>Q8RBP6_CALS4</name>
<keyword evidence="1" id="KW-0808">Transferase</keyword>
<evidence type="ECO:0000313" key="5">
    <source>
        <dbReference type="Proteomes" id="UP000000555"/>
    </source>
</evidence>
<feature type="domain" description="Carbohydrate kinase PfkB" evidence="3">
    <location>
        <begin position="214"/>
        <end position="330"/>
    </location>
</feature>
<dbReference type="PANTHER" id="PTHR46969:SF1">
    <property type="entry name" value="BIFUNCTIONAL PROTEIN HLDE"/>
    <property type="match status" value="1"/>
</dbReference>
<evidence type="ECO:0000256" key="2">
    <source>
        <dbReference type="ARBA" id="ARBA00022777"/>
    </source>
</evidence>
<dbReference type="SUPFAM" id="SSF53613">
    <property type="entry name" value="Ribokinase-like"/>
    <property type="match status" value="1"/>
</dbReference>
<reference evidence="4 5" key="1">
    <citation type="journal article" date="2002" name="Genome Res.">
        <title>A complete sequence of the T. tengcongensis genome.</title>
        <authorList>
            <person name="Bao Q."/>
            <person name="Tian Y."/>
            <person name="Li W."/>
            <person name="Xu Z."/>
            <person name="Xuan Z."/>
            <person name="Hu S."/>
            <person name="Dong W."/>
            <person name="Yang J."/>
            <person name="Chen Y."/>
            <person name="Xue Y."/>
            <person name="Xu Y."/>
            <person name="Lai X."/>
            <person name="Huang L."/>
            <person name="Dong X."/>
            <person name="Ma Y."/>
            <person name="Ling L."/>
            <person name="Tan H."/>
            <person name="Chen R."/>
            <person name="Wang J."/>
            <person name="Yu J."/>
            <person name="Yang H."/>
        </authorList>
    </citation>
    <scope>NUCLEOTIDE SEQUENCE [LARGE SCALE GENOMIC DNA]</scope>
    <source>
        <strain evidence="5">DSM 15242 / JCM 11007 / NBRC 100824 / MB4</strain>
    </source>
</reference>
<evidence type="ECO:0000313" key="4">
    <source>
        <dbReference type="EMBL" id="AAM24027.1"/>
    </source>
</evidence>
<dbReference type="HOGENOM" id="CLU_021150_0_0_9"/>
<dbReference type="InterPro" id="IPR029056">
    <property type="entry name" value="Ribokinase-like"/>
</dbReference>
<dbReference type="GO" id="GO:0016773">
    <property type="term" value="F:phosphotransferase activity, alcohol group as acceptor"/>
    <property type="evidence" value="ECO:0007669"/>
    <property type="project" value="InterPro"/>
</dbReference>
<feature type="domain" description="Carbohydrate kinase PfkB" evidence="3">
    <location>
        <begin position="65"/>
        <end position="123"/>
    </location>
</feature>
<evidence type="ECO:0000259" key="3">
    <source>
        <dbReference type="Pfam" id="PF00294"/>
    </source>
</evidence>
<evidence type="ECO:0000256" key="1">
    <source>
        <dbReference type="ARBA" id="ARBA00022679"/>
    </source>
</evidence>
<sequence>MYEVVKDIGEERVTELLHRLRKGKIAVIGDVALDIYWRADMRKSELSRETPHFPLPIVEEWMSPGAAGNVATNIAALKPEKLFLLSIIGKDWRGDLFIKEVEKRGIITDFLIRSDERVTNAYCKPLKRGFSDVEYEDPRIDFENFRLITQKEEDELIKLLEKVAKEIDVLCVVDQMRFGCITPRVREKIENFSREGLTVIVDSRERIGYFTDVILKPNDIEMFKAMGIEKDPQKLSIEELLEFAEKFSIQKRSDVCVTLGARGAIYVEKDTSKKYYVPTVNLTPPLDVCGAGDTFLSIFSLVLGTGGKKVEAVFMGNLAASVVVKKIGTTGVATVEEIMDNYKKHWATS</sequence>
<dbReference type="GO" id="GO:0033785">
    <property type="term" value="F:heptose 7-phosphate kinase activity"/>
    <property type="evidence" value="ECO:0007669"/>
    <property type="project" value="TreeGrafter"/>
</dbReference>
<dbReference type="CDD" id="cd01172">
    <property type="entry name" value="RfaE_like"/>
    <property type="match status" value="1"/>
</dbReference>
<dbReference type="KEGG" id="tte:TTE0768"/>
<dbReference type="Pfam" id="PF00294">
    <property type="entry name" value="PfkB"/>
    <property type="match status" value="2"/>
</dbReference>
<organism evidence="4 5">
    <name type="scientific">Caldanaerobacter subterraneus subsp. tengcongensis (strain DSM 15242 / JCM 11007 / NBRC 100824 / MB4)</name>
    <name type="common">Thermoanaerobacter tengcongensis</name>
    <dbReference type="NCBI Taxonomy" id="273068"/>
    <lineage>
        <taxon>Bacteria</taxon>
        <taxon>Bacillati</taxon>
        <taxon>Bacillota</taxon>
        <taxon>Clostridia</taxon>
        <taxon>Thermoanaerobacterales</taxon>
        <taxon>Thermoanaerobacteraceae</taxon>
        <taxon>Caldanaerobacter</taxon>
    </lineage>
</organism>
<dbReference type="Proteomes" id="UP000000555">
    <property type="component" value="Chromosome"/>
</dbReference>
<dbReference type="RefSeq" id="WP_011025165.1">
    <property type="nucleotide sequence ID" value="NC_003869.1"/>
</dbReference>
<dbReference type="GO" id="GO:0005829">
    <property type="term" value="C:cytosol"/>
    <property type="evidence" value="ECO:0007669"/>
    <property type="project" value="TreeGrafter"/>
</dbReference>
<keyword evidence="5" id="KW-1185">Reference proteome</keyword>
<dbReference type="GO" id="GO:0033786">
    <property type="term" value="F:heptose-1-phosphate adenylyltransferase activity"/>
    <property type="evidence" value="ECO:0007669"/>
    <property type="project" value="TreeGrafter"/>
</dbReference>
<keyword evidence="2 4" id="KW-0418">Kinase</keyword>
<dbReference type="STRING" id="273068.TTE0768"/>
<protein>
    <submittedName>
        <fullName evidence="4">ADP-heptose synthase, bifunctional sugar kinase/adenylyltransferase</fullName>
    </submittedName>
</protein>
<dbReference type="PANTHER" id="PTHR46969">
    <property type="entry name" value="BIFUNCTIONAL PROTEIN HLDE"/>
    <property type="match status" value="1"/>
</dbReference>
<accession>Q8RBP6</accession>